<sequence>MAHGNRRVHYSTGFKLNVIALAEVTGNRAAAREFKVGETCVRRWRKLKEDLVQCGGKRFCFTGPRNGRFPEVGGELAQAIHHRRQESLPVNASWVLLKAREIAKQHSVYENGLKVSPSWVDKFRKTNGVYLRPKTCISQNKGVPCLGEGFENEQDRSENETNIKGTSEQRERERVGGNTETVNDLKKLWKSPRDTFMKYKRDSQTKSGQARKSPIHWKYWNMMRFLKPYTSNERVKSFSVAGVQILPPTSEKKSHPTSGGRRQTQLSTRNHWLRRSSSTLSFSGNSCLYNKRGVCLCVCVSPFFSEIAQRIFIRLFEVHQ</sequence>
<evidence type="ECO:0000313" key="4">
    <source>
        <dbReference type="Ensembl" id="ENSEBUP00000019289.1"/>
    </source>
</evidence>
<reference evidence="4" key="2">
    <citation type="submission" date="2025-09" db="UniProtKB">
        <authorList>
            <consortium name="Ensembl"/>
        </authorList>
    </citation>
    <scope>IDENTIFICATION</scope>
</reference>
<evidence type="ECO:0000313" key="5">
    <source>
        <dbReference type="Proteomes" id="UP000694388"/>
    </source>
</evidence>
<dbReference type="Ensembl" id="ENSEBUT00000019865.1">
    <property type="protein sequence ID" value="ENSEBUP00000019289.1"/>
    <property type="gene ID" value="ENSEBUG00000012007.1"/>
</dbReference>
<feature type="compositionally biased region" description="Basic and acidic residues" evidence="2">
    <location>
        <begin position="153"/>
        <end position="175"/>
    </location>
</feature>
<name>A0A8C4WY32_EPTBU</name>
<protein>
    <recommendedName>
        <fullName evidence="3">HTH CENPB-type domain-containing protein</fullName>
    </recommendedName>
</protein>
<evidence type="ECO:0000259" key="3">
    <source>
        <dbReference type="PROSITE" id="PS51253"/>
    </source>
</evidence>
<feature type="region of interest" description="Disordered" evidence="2">
    <location>
        <begin position="246"/>
        <end position="269"/>
    </location>
</feature>
<feature type="domain" description="HTH CENPB-type" evidence="3">
    <location>
        <begin position="60"/>
        <end position="133"/>
    </location>
</feature>
<dbReference type="Pfam" id="PF10545">
    <property type="entry name" value="MADF_DNA_bdg"/>
    <property type="match status" value="1"/>
</dbReference>
<dbReference type="InterPro" id="IPR006578">
    <property type="entry name" value="MADF-dom"/>
</dbReference>
<dbReference type="AlphaFoldDB" id="A0A8C4WY32"/>
<keyword evidence="5" id="KW-1185">Reference proteome</keyword>
<dbReference type="Pfam" id="PF09607">
    <property type="entry name" value="BrkDBD"/>
    <property type="match status" value="1"/>
</dbReference>
<evidence type="ECO:0000256" key="1">
    <source>
        <dbReference type="ARBA" id="ARBA00023125"/>
    </source>
</evidence>
<dbReference type="InterPro" id="IPR006600">
    <property type="entry name" value="HTH_CenpB_DNA-bd_dom"/>
</dbReference>
<dbReference type="InterPro" id="IPR018586">
    <property type="entry name" value="Brinker_DNA-bd"/>
</dbReference>
<reference evidence="4" key="1">
    <citation type="submission" date="2025-08" db="UniProtKB">
        <authorList>
            <consortium name="Ensembl"/>
        </authorList>
    </citation>
    <scope>IDENTIFICATION</scope>
</reference>
<dbReference type="GO" id="GO:0003677">
    <property type="term" value="F:DNA binding"/>
    <property type="evidence" value="ECO:0007669"/>
    <property type="project" value="UniProtKB-KW"/>
</dbReference>
<accession>A0A8C4WY32</accession>
<dbReference type="PROSITE" id="PS51253">
    <property type="entry name" value="HTH_CENPB"/>
    <property type="match status" value="1"/>
</dbReference>
<dbReference type="Gene3D" id="1.10.10.60">
    <property type="entry name" value="Homeodomain-like"/>
    <property type="match status" value="1"/>
</dbReference>
<feature type="compositionally biased region" description="Polar residues" evidence="2">
    <location>
        <begin position="256"/>
        <end position="269"/>
    </location>
</feature>
<dbReference type="Proteomes" id="UP000694388">
    <property type="component" value="Unplaced"/>
</dbReference>
<proteinExistence type="predicted"/>
<feature type="region of interest" description="Disordered" evidence="2">
    <location>
        <begin position="148"/>
        <end position="180"/>
    </location>
</feature>
<dbReference type="SUPFAM" id="SSF46689">
    <property type="entry name" value="Homeodomain-like"/>
    <property type="match status" value="1"/>
</dbReference>
<dbReference type="InterPro" id="IPR009057">
    <property type="entry name" value="Homeodomain-like_sf"/>
</dbReference>
<keyword evidence="1" id="KW-0238">DNA-binding</keyword>
<evidence type="ECO:0000256" key="2">
    <source>
        <dbReference type="SAM" id="MobiDB-lite"/>
    </source>
</evidence>
<dbReference type="Pfam" id="PF03221">
    <property type="entry name" value="HTH_Tnp_Tc5"/>
    <property type="match status" value="1"/>
</dbReference>
<organism evidence="4 5">
    <name type="scientific">Eptatretus burgeri</name>
    <name type="common">Inshore hagfish</name>
    <dbReference type="NCBI Taxonomy" id="7764"/>
    <lineage>
        <taxon>Eukaryota</taxon>
        <taxon>Metazoa</taxon>
        <taxon>Chordata</taxon>
        <taxon>Craniata</taxon>
        <taxon>Vertebrata</taxon>
        <taxon>Cyclostomata</taxon>
        <taxon>Myxini</taxon>
        <taxon>Myxiniformes</taxon>
        <taxon>Myxinidae</taxon>
        <taxon>Eptatretinae</taxon>
        <taxon>Eptatretus</taxon>
    </lineage>
</organism>